<feature type="transmembrane region" description="Helical" evidence="10">
    <location>
        <begin position="498"/>
        <end position="521"/>
    </location>
</feature>
<comment type="caution">
    <text evidence="13">The sequence shown here is derived from an EMBL/GenBank/DDBJ whole genome shotgun (WGS) entry which is preliminary data.</text>
</comment>
<evidence type="ECO:0000256" key="6">
    <source>
        <dbReference type="ARBA" id="ARBA00022989"/>
    </source>
</evidence>
<dbReference type="PANTHER" id="PTHR47019">
    <property type="entry name" value="LIPID II FLIPPASE MURJ"/>
    <property type="match status" value="1"/>
</dbReference>
<evidence type="ECO:0000256" key="9">
    <source>
        <dbReference type="ARBA" id="ARBA00061532"/>
    </source>
</evidence>
<evidence type="ECO:0000256" key="8">
    <source>
        <dbReference type="ARBA" id="ARBA00060041"/>
    </source>
</evidence>
<evidence type="ECO:0000256" key="3">
    <source>
        <dbReference type="ARBA" id="ARBA00022692"/>
    </source>
</evidence>
<dbReference type="GO" id="GO:0015648">
    <property type="term" value="F:lipid-linked peptidoglycan transporter activity"/>
    <property type="evidence" value="ECO:0007669"/>
    <property type="project" value="UniProtKB-UniRule"/>
</dbReference>
<evidence type="ECO:0000256" key="10">
    <source>
        <dbReference type="HAMAP-Rule" id="MF_02078"/>
    </source>
</evidence>
<name>A0A9D6V618_9BACT</name>
<keyword evidence="10 11" id="KW-0961">Cell wall biogenesis/degradation</keyword>
<feature type="transmembrane region" description="Helical" evidence="10">
    <location>
        <begin position="464"/>
        <end position="486"/>
    </location>
</feature>
<feature type="transmembrane region" description="Helical" evidence="10">
    <location>
        <begin position="153"/>
        <end position="174"/>
    </location>
</feature>
<keyword evidence="4 10" id="KW-0133">Cell shape</keyword>
<evidence type="ECO:0000256" key="7">
    <source>
        <dbReference type="ARBA" id="ARBA00023136"/>
    </source>
</evidence>
<feature type="transmembrane region" description="Helical" evidence="10">
    <location>
        <begin position="407"/>
        <end position="425"/>
    </location>
</feature>
<dbReference type="NCBIfam" id="TIGR01695">
    <property type="entry name" value="murJ_mviN"/>
    <property type="match status" value="1"/>
</dbReference>
<dbReference type="PIRSF" id="PIRSF002869">
    <property type="entry name" value="MviN"/>
    <property type="match status" value="1"/>
</dbReference>
<feature type="region of interest" description="Disordered" evidence="12">
    <location>
        <begin position="1"/>
        <end position="23"/>
    </location>
</feature>
<dbReference type="Proteomes" id="UP000807825">
    <property type="component" value="Unassembled WGS sequence"/>
</dbReference>
<comment type="subcellular location">
    <subcellularLocation>
        <location evidence="1 10">Cell membrane</location>
        <topology evidence="1 10">Multi-pass membrane protein</topology>
    </subcellularLocation>
</comment>
<keyword evidence="7 10" id="KW-0472">Membrane</keyword>
<feature type="transmembrane region" description="Helical" evidence="10">
    <location>
        <begin position="253"/>
        <end position="277"/>
    </location>
</feature>
<dbReference type="GO" id="GO:0071555">
    <property type="term" value="P:cell wall organization"/>
    <property type="evidence" value="ECO:0007669"/>
    <property type="project" value="UniProtKB-UniRule"/>
</dbReference>
<accession>A0A9D6V618</accession>
<feature type="transmembrane region" description="Helical" evidence="10">
    <location>
        <begin position="213"/>
        <end position="233"/>
    </location>
</feature>
<evidence type="ECO:0000256" key="2">
    <source>
        <dbReference type="ARBA" id="ARBA00022475"/>
    </source>
</evidence>
<keyword evidence="3 10" id="KW-0812">Transmembrane</keyword>
<gene>
    <name evidence="10 13" type="primary">murJ</name>
    <name evidence="13" type="ORF">HY912_25015</name>
</gene>
<sequence length="541" mass="57646">MSENSSSSQALLSRTSKETMSEQKATTRAAGVVGMWTALSRVLGFVRDMVTAFFLGAGPGAEAFFIAFRIPNLLRRLFAEGALSAAFVPTYVDTLHHEGGAGAERLARIVFTFAAIVLALVTFIGIILSPWIVNVTAPGFVEDASKFELTVKLTRIMFPYIFFISLVALASGVLNSMGHFSAPAAAPVLLNITMIAGVVIFTTFFGAEPYYALSWGVVIAGVFQLMLQVPFMIRAGVKLRPDFSFRHPLLRKIGVLFVPAALSGAVYQINVLIGSMLASMIPGGVSWLWYADRVVELPLGVFAIALGTASLPSMSRQASNGDLSGLTHSVAFGLRLIAFFIIPASVALVVLDEPIISILFQRGAFSYADSVQTAYALRWYTIGLWAFSGLKVVTQAFFSLKDTRTPLWVSVGAVAVNLVAGLLLMRSMSQGGLALATSLAAAFNLLVLFAILLKRLGTFPSAHFAGSIGRVCAASTVMGIALAYGRTFGQWPQGLNKLNGLVLAACIFGGLAIFALSALLLRCPEISSFLALAGIKRKEKG</sequence>
<dbReference type="InterPro" id="IPR004268">
    <property type="entry name" value="MurJ"/>
</dbReference>
<dbReference type="GO" id="GO:0008360">
    <property type="term" value="P:regulation of cell shape"/>
    <property type="evidence" value="ECO:0007669"/>
    <property type="project" value="UniProtKB-UniRule"/>
</dbReference>
<feature type="transmembrane region" description="Helical" evidence="10">
    <location>
        <begin position="336"/>
        <end position="359"/>
    </location>
</feature>
<feature type="transmembrane region" description="Helical" evidence="10">
    <location>
        <begin position="431"/>
        <end position="452"/>
    </location>
</feature>
<dbReference type="GO" id="GO:0034204">
    <property type="term" value="P:lipid translocation"/>
    <property type="evidence" value="ECO:0007669"/>
    <property type="project" value="TreeGrafter"/>
</dbReference>
<comment type="function">
    <text evidence="8 10 11">Involved in peptidoglycan biosynthesis. Transports lipid-linked peptidoglycan precursors from the inner to the outer leaflet of the cytoplasmic membrane.</text>
</comment>
<feature type="transmembrane region" description="Helical" evidence="10">
    <location>
        <begin position="109"/>
        <end position="133"/>
    </location>
</feature>
<proteinExistence type="inferred from homology"/>
<keyword evidence="5 10" id="KW-0573">Peptidoglycan synthesis</keyword>
<keyword evidence="2 10" id="KW-1003">Cell membrane</keyword>
<dbReference type="GO" id="GO:0009252">
    <property type="term" value="P:peptidoglycan biosynthetic process"/>
    <property type="evidence" value="ECO:0007669"/>
    <property type="project" value="UniProtKB-UniRule"/>
</dbReference>
<reference evidence="13" key="1">
    <citation type="submission" date="2020-07" db="EMBL/GenBank/DDBJ databases">
        <title>Huge and variable diversity of episymbiotic CPR bacteria and DPANN archaea in groundwater ecosystems.</title>
        <authorList>
            <person name="He C.Y."/>
            <person name="Keren R."/>
            <person name="Whittaker M."/>
            <person name="Farag I.F."/>
            <person name="Doudna J."/>
            <person name="Cate J.H.D."/>
            <person name="Banfield J.F."/>
        </authorList>
    </citation>
    <scope>NUCLEOTIDE SEQUENCE</scope>
    <source>
        <strain evidence="13">NC_groundwater_1664_Pr3_B-0.1um_52_9</strain>
    </source>
</reference>
<dbReference type="EMBL" id="JACRDE010000647">
    <property type="protein sequence ID" value="MBI5252771.1"/>
    <property type="molecule type" value="Genomic_DNA"/>
</dbReference>
<dbReference type="GO" id="GO:0005886">
    <property type="term" value="C:plasma membrane"/>
    <property type="evidence" value="ECO:0007669"/>
    <property type="project" value="UniProtKB-SubCell"/>
</dbReference>
<dbReference type="PRINTS" id="PR01806">
    <property type="entry name" value="VIRFACTRMVIN"/>
</dbReference>
<dbReference type="AlphaFoldDB" id="A0A9D6V618"/>
<evidence type="ECO:0000256" key="12">
    <source>
        <dbReference type="SAM" id="MobiDB-lite"/>
    </source>
</evidence>
<evidence type="ECO:0000256" key="5">
    <source>
        <dbReference type="ARBA" id="ARBA00022984"/>
    </source>
</evidence>
<protein>
    <recommendedName>
        <fullName evidence="10">Probable lipid II flippase MurJ</fullName>
    </recommendedName>
</protein>
<evidence type="ECO:0000313" key="13">
    <source>
        <dbReference type="EMBL" id="MBI5252771.1"/>
    </source>
</evidence>
<organism evidence="13 14">
    <name type="scientific">Desulfomonile tiedjei</name>
    <dbReference type="NCBI Taxonomy" id="2358"/>
    <lineage>
        <taxon>Bacteria</taxon>
        <taxon>Pseudomonadati</taxon>
        <taxon>Thermodesulfobacteriota</taxon>
        <taxon>Desulfomonilia</taxon>
        <taxon>Desulfomonilales</taxon>
        <taxon>Desulfomonilaceae</taxon>
        <taxon>Desulfomonile</taxon>
    </lineage>
</organism>
<dbReference type="HAMAP" id="MF_02078">
    <property type="entry name" value="MurJ_MviN"/>
    <property type="match status" value="1"/>
</dbReference>
<feature type="compositionally biased region" description="Low complexity" evidence="12">
    <location>
        <begin position="1"/>
        <end position="14"/>
    </location>
</feature>
<dbReference type="Pfam" id="PF03023">
    <property type="entry name" value="MurJ"/>
    <property type="match status" value="1"/>
</dbReference>
<dbReference type="PANTHER" id="PTHR47019:SF1">
    <property type="entry name" value="LIPID II FLIPPASE MURJ"/>
    <property type="match status" value="1"/>
</dbReference>
<dbReference type="InterPro" id="IPR051050">
    <property type="entry name" value="Lipid_II_flippase_MurJ/MviN"/>
</dbReference>
<evidence type="ECO:0000313" key="14">
    <source>
        <dbReference type="Proteomes" id="UP000807825"/>
    </source>
</evidence>
<feature type="transmembrane region" description="Helical" evidence="10">
    <location>
        <begin position="186"/>
        <end position="207"/>
    </location>
</feature>
<evidence type="ECO:0000256" key="4">
    <source>
        <dbReference type="ARBA" id="ARBA00022960"/>
    </source>
</evidence>
<comment type="pathway">
    <text evidence="10">Cell wall biogenesis; peptidoglycan biosynthesis.</text>
</comment>
<comment type="similarity">
    <text evidence="9 10 11">Belongs to the MurJ/MviN family.</text>
</comment>
<evidence type="ECO:0000256" key="11">
    <source>
        <dbReference type="PIRNR" id="PIRNR002869"/>
    </source>
</evidence>
<keyword evidence="10 11" id="KW-0813">Transport</keyword>
<keyword evidence="6 10" id="KW-1133">Transmembrane helix</keyword>
<evidence type="ECO:0000256" key="1">
    <source>
        <dbReference type="ARBA" id="ARBA00004651"/>
    </source>
</evidence>
<feature type="transmembrane region" description="Helical" evidence="10">
    <location>
        <begin position="379"/>
        <end position="400"/>
    </location>
</feature>
<dbReference type="CDD" id="cd13123">
    <property type="entry name" value="MATE_MurJ_like"/>
    <property type="match status" value="1"/>
</dbReference>
<feature type="transmembrane region" description="Helical" evidence="10">
    <location>
        <begin position="49"/>
        <end position="68"/>
    </location>
</feature>